<organism evidence="2 3">
    <name type="scientific">Streptomyces noboritoensis</name>
    <dbReference type="NCBI Taxonomy" id="67337"/>
    <lineage>
        <taxon>Bacteria</taxon>
        <taxon>Bacillati</taxon>
        <taxon>Actinomycetota</taxon>
        <taxon>Actinomycetes</taxon>
        <taxon>Kitasatosporales</taxon>
        <taxon>Streptomycetaceae</taxon>
        <taxon>Streptomyces</taxon>
    </lineage>
</organism>
<keyword evidence="3" id="KW-1185">Reference proteome</keyword>
<dbReference type="Proteomes" id="UP001589887">
    <property type="component" value="Unassembled WGS sequence"/>
</dbReference>
<proteinExistence type="predicted"/>
<dbReference type="InterPro" id="IPR057200">
    <property type="entry name" value="DUF7878"/>
</dbReference>
<protein>
    <recommendedName>
        <fullName evidence="1">DUF7878 domain-containing protein</fullName>
    </recommendedName>
</protein>
<reference evidence="2 3" key="1">
    <citation type="submission" date="2024-09" db="EMBL/GenBank/DDBJ databases">
        <authorList>
            <person name="Sun Q."/>
            <person name="Mori K."/>
        </authorList>
    </citation>
    <scope>NUCLEOTIDE SEQUENCE [LARGE SCALE GENOMIC DNA]</scope>
    <source>
        <strain evidence="2 3">JCM 4557</strain>
    </source>
</reference>
<gene>
    <name evidence="2" type="ORF">ACFH04_13500</name>
</gene>
<evidence type="ECO:0000313" key="3">
    <source>
        <dbReference type="Proteomes" id="UP001589887"/>
    </source>
</evidence>
<accession>A0ABV6THW0</accession>
<sequence length="143" mass="15934">MQFVCRNFGLSDMPRRGLTAQEAPLAVLLLDIDAELSIWEQGREVWSEDAFPVAELAYHLALWLQSPAAGHADFELDSMQADEGLIRIVSSDEGWRVGSIFTPNFWTSPVTWDVLVAEIKQFDRSVREGIAAMGVAPTFIPEP</sequence>
<evidence type="ECO:0000259" key="1">
    <source>
        <dbReference type="Pfam" id="PF25297"/>
    </source>
</evidence>
<dbReference type="Pfam" id="PF25297">
    <property type="entry name" value="DUF7878"/>
    <property type="match status" value="1"/>
</dbReference>
<dbReference type="RefSeq" id="WP_394319142.1">
    <property type="nucleotide sequence ID" value="NZ_JBHMQV010000009.1"/>
</dbReference>
<feature type="domain" description="DUF7878" evidence="1">
    <location>
        <begin position="26"/>
        <end position="130"/>
    </location>
</feature>
<name>A0ABV6THW0_9ACTN</name>
<dbReference type="EMBL" id="JBHMQV010000009">
    <property type="protein sequence ID" value="MFC0844714.1"/>
    <property type="molecule type" value="Genomic_DNA"/>
</dbReference>
<comment type="caution">
    <text evidence="2">The sequence shown here is derived from an EMBL/GenBank/DDBJ whole genome shotgun (WGS) entry which is preliminary data.</text>
</comment>
<evidence type="ECO:0000313" key="2">
    <source>
        <dbReference type="EMBL" id="MFC0844714.1"/>
    </source>
</evidence>